<keyword evidence="2 5" id="KW-0812">Transmembrane</keyword>
<feature type="transmembrane region" description="Helical" evidence="5">
    <location>
        <begin position="280"/>
        <end position="302"/>
    </location>
</feature>
<dbReference type="Gene3D" id="1.20.1250.20">
    <property type="entry name" value="MFS general substrate transporter like domains"/>
    <property type="match status" value="1"/>
</dbReference>
<proteinExistence type="predicted"/>
<evidence type="ECO:0000256" key="3">
    <source>
        <dbReference type="ARBA" id="ARBA00022989"/>
    </source>
</evidence>
<feature type="transmembrane region" description="Helical" evidence="5">
    <location>
        <begin position="250"/>
        <end position="274"/>
    </location>
</feature>
<dbReference type="InterPro" id="IPR020846">
    <property type="entry name" value="MFS_dom"/>
</dbReference>
<feature type="transmembrane region" description="Helical" evidence="5">
    <location>
        <begin position="339"/>
        <end position="365"/>
    </location>
</feature>
<dbReference type="Proteomes" id="UP001241758">
    <property type="component" value="Unassembled WGS sequence"/>
</dbReference>
<evidence type="ECO:0000256" key="5">
    <source>
        <dbReference type="SAM" id="Phobius"/>
    </source>
</evidence>
<feature type="transmembrane region" description="Helical" evidence="5">
    <location>
        <begin position="386"/>
        <end position="403"/>
    </location>
</feature>
<evidence type="ECO:0000313" key="7">
    <source>
        <dbReference type="EMBL" id="MDI6104601.1"/>
    </source>
</evidence>
<dbReference type="PANTHER" id="PTHR42718:SF42">
    <property type="entry name" value="EXPORT PROTEIN"/>
    <property type="match status" value="1"/>
</dbReference>
<comment type="caution">
    <text evidence="7">The sequence shown here is derived from an EMBL/GenBank/DDBJ whole genome shotgun (WGS) entry which is preliminary data.</text>
</comment>
<gene>
    <name evidence="7" type="ORF">QLQ12_39025</name>
</gene>
<feature type="transmembrane region" description="Helical" evidence="5">
    <location>
        <begin position="314"/>
        <end position="333"/>
    </location>
</feature>
<feature type="transmembrane region" description="Helical" evidence="5">
    <location>
        <begin position="120"/>
        <end position="139"/>
    </location>
</feature>
<keyword evidence="8" id="KW-1185">Reference proteome</keyword>
<dbReference type="InterPro" id="IPR011701">
    <property type="entry name" value="MFS"/>
</dbReference>
<feature type="transmembrane region" description="Helical" evidence="5">
    <location>
        <begin position="212"/>
        <end position="229"/>
    </location>
</feature>
<comment type="subcellular location">
    <subcellularLocation>
        <location evidence="1">Cell membrane</location>
        <topology evidence="1">Multi-pass membrane protein</topology>
    </subcellularLocation>
</comment>
<evidence type="ECO:0000259" key="6">
    <source>
        <dbReference type="PROSITE" id="PS50850"/>
    </source>
</evidence>
<accession>A0ABT6WYA8</accession>
<evidence type="ECO:0000256" key="1">
    <source>
        <dbReference type="ARBA" id="ARBA00004651"/>
    </source>
</evidence>
<dbReference type="InterPro" id="IPR036259">
    <property type="entry name" value="MFS_trans_sf"/>
</dbReference>
<feature type="transmembrane region" description="Helical" evidence="5">
    <location>
        <begin position="180"/>
        <end position="200"/>
    </location>
</feature>
<dbReference type="EMBL" id="JASCTH010000035">
    <property type="protein sequence ID" value="MDI6104601.1"/>
    <property type="molecule type" value="Genomic_DNA"/>
</dbReference>
<dbReference type="Pfam" id="PF07690">
    <property type="entry name" value="MFS_1"/>
    <property type="match status" value="1"/>
</dbReference>
<keyword evidence="4 5" id="KW-0472">Membrane</keyword>
<dbReference type="PROSITE" id="PS50850">
    <property type="entry name" value="MFS"/>
    <property type="match status" value="1"/>
</dbReference>
<dbReference type="InterPro" id="IPR005829">
    <property type="entry name" value="Sugar_transporter_CS"/>
</dbReference>
<evidence type="ECO:0000313" key="8">
    <source>
        <dbReference type="Proteomes" id="UP001241758"/>
    </source>
</evidence>
<evidence type="ECO:0000256" key="2">
    <source>
        <dbReference type="ARBA" id="ARBA00022692"/>
    </source>
</evidence>
<keyword evidence="3 5" id="KW-1133">Transmembrane helix</keyword>
<reference evidence="7 8" key="1">
    <citation type="submission" date="2023-05" db="EMBL/GenBank/DDBJ databases">
        <title>Actinoplanes sp. NEAU-A12 genome sequencing.</title>
        <authorList>
            <person name="Wang Z.-S."/>
        </authorList>
    </citation>
    <scope>NUCLEOTIDE SEQUENCE [LARGE SCALE GENOMIC DNA]</scope>
    <source>
        <strain evidence="7 8">NEAU-A12</strain>
    </source>
</reference>
<feature type="transmembrane region" description="Helical" evidence="5">
    <location>
        <begin position="60"/>
        <end position="80"/>
    </location>
</feature>
<organism evidence="7 8">
    <name type="scientific">Actinoplanes sandaracinus</name>
    <dbReference type="NCBI Taxonomy" id="3045177"/>
    <lineage>
        <taxon>Bacteria</taxon>
        <taxon>Bacillati</taxon>
        <taxon>Actinomycetota</taxon>
        <taxon>Actinomycetes</taxon>
        <taxon>Micromonosporales</taxon>
        <taxon>Micromonosporaceae</taxon>
        <taxon>Actinoplanes</taxon>
    </lineage>
</organism>
<dbReference type="CDD" id="cd17321">
    <property type="entry name" value="MFS_MMR_MDR_like"/>
    <property type="match status" value="1"/>
</dbReference>
<feature type="transmembrane region" description="Helical" evidence="5">
    <location>
        <begin position="31"/>
        <end position="53"/>
    </location>
</feature>
<dbReference type="Gene3D" id="1.20.1720.10">
    <property type="entry name" value="Multidrug resistance protein D"/>
    <property type="match status" value="1"/>
</dbReference>
<dbReference type="PROSITE" id="PS00217">
    <property type="entry name" value="SUGAR_TRANSPORT_2"/>
    <property type="match status" value="1"/>
</dbReference>
<sequence>MLIWLDNSILNVAMATMADPVAGLGAGSGDLAWIAGSYSLVFAGTLFAGGALADRFGPRTTLVAGLVVFAAASAAGAYAATPAHLIIARGLMGAGSGLLMPATLSIIVQCTAPAQRTRAIAIWGSASGLGVAIGPAAGGALLSHFWWGSVFLVNIPIVAGCLAGIAAAVPAVPAGGRRRLDLPGLLLSVLGFGGVVYGVIELGRQAPWTSPRVLVPILAGLGLVAAFLVGQLRSTAPSFDPRLFTRRRFAAGNIVLLLAFMALSGQLFFAAFYLQGPRGLTPSAAGGVMVAAAAGIVLGSLSAPTAVRLTSARWTTAGGVLASGVTYAAYPWFDQRTPLAVIVVMLFVQGFGMGILGTPVTVAMMADVPTRLTGAGSAVGSATRQLGSALGVAVAGSVLAAVYRRELAPVLPSVSEEMRERALTSVEAARSVGVPALSEAADRAFLTAMSAAAVVTALLAAAGFAAAVAGLSARERPPSRAERRSTPAG</sequence>
<dbReference type="PRINTS" id="PR01036">
    <property type="entry name" value="TCRTETB"/>
</dbReference>
<evidence type="ECO:0000256" key="4">
    <source>
        <dbReference type="ARBA" id="ARBA00023136"/>
    </source>
</evidence>
<protein>
    <submittedName>
        <fullName evidence="7">MFS transporter</fullName>
    </submittedName>
</protein>
<name>A0ABT6WYA8_9ACTN</name>
<feature type="transmembrane region" description="Helical" evidence="5">
    <location>
        <begin position="145"/>
        <end position="168"/>
    </location>
</feature>
<dbReference type="PANTHER" id="PTHR42718">
    <property type="entry name" value="MAJOR FACILITATOR SUPERFAMILY MULTIDRUG TRANSPORTER MFSC"/>
    <property type="match status" value="1"/>
</dbReference>
<feature type="transmembrane region" description="Helical" evidence="5">
    <location>
        <begin position="86"/>
        <end position="108"/>
    </location>
</feature>
<dbReference type="SUPFAM" id="SSF103473">
    <property type="entry name" value="MFS general substrate transporter"/>
    <property type="match status" value="1"/>
</dbReference>
<feature type="domain" description="Major facilitator superfamily (MFS) profile" evidence="6">
    <location>
        <begin position="1"/>
        <end position="475"/>
    </location>
</feature>
<feature type="transmembrane region" description="Helical" evidence="5">
    <location>
        <begin position="444"/>
        <end position="473"/>
    </location>
</feature>